<dbReference type="PANTHER" id="PTHR22953:SF153">
    <property type="entry name" value="PURPLE ACID PHOSPHATASE"/>
    <property type="match status" value="1"/>
</dbReference>
<evidence type="ECO:0000259" key="4">
    <source>
        <dbReference type="Pfam" id="PF16656"/>
    </source>
</evidence>
<dbReference type="InterPro" id="IPR015914">
    <property type="entry name" value="PAPs_N"/>
</dbReference>
<dbReference type="SUPFAM" id="SSF49363">
    <property type="entry name" value="Purple acid phosphatase, N-terminal domain"/>
    <property type="match status" value="1"/>
</dbReference>
<dbReference type="PANTHER" id="PTHR22953">
    <property type="entry name" value="ACID PHOSPHATASE RELATED"/>
    <property type="match status" value="1"/>
</dbReference>
<feature type="domain" description="Calcineurin-like phosphoesterase" evidence="3">
    <location>
        <begin position="152"/>
        <end position="340"/>
    </location>
</feature>
<dbReference type="Pfam" id="PF16656">
    <property type="entry name" value="Pur_ac_phosph_N"/>
    <property type="match status" value="1"/>
</dbReference>
<dbReference type="GO" id="GO:0003993">
    <property type="term" value="F:acid phosphatase activity"/>
    <property type="evidence" value="ECO:0007669"/>
    <property type="project" value="InterPro"/>
</dbReference>
<evidence type="ECO:0000259" key="3">
    <source>
        <dbReference type="Pfam" id="PF00149"/>
    </source>
</evidence>
<dbReference type="GO" id="GO:0046872">
    <property type="term" value="F:metal ion binding"/>
    <property type="evidence" value="ECO:0007669"/>
    <property type="project" value="InterPro"/>
</dbReference>
<name>A0A9D2ACA0_9BACT</name>
<protein>
    <submittedName>
        <fullName evidence="5">Metallophosphoesterase family protein</fullName>
    </submittedName>
</protein>
<dbReference type="EMBL" id="DXFT01000109">
    <property type="protein sequence ID" value="HIX03597.1"/>
    <property type="molecule type" value="Genomic_DNA"/>
</dbReference>
<sequence>MKRKTARISAFTLAVILCLGGGLCIWKWDTWFHNPPELPYATPHSPDRIILSLGEDARTERTVAWRCDTFLQAARVEYYALPDSNMPAVEPLYTADATGTVVPSRAGKSAFYQARLGQLESGHAYRYRVCCGNTHSGWHDFRIPPAHDTLDFLYIGDVQDKTDGNTGQFFHLLREAYPGTAFWAFAGDIIERPTDAYWSYWFSSMDGIPASVPILAATGNHEYLKGLPKTLDTRWTHTFVNPGNGPQGFEGQTYYIDFPDLRYIVIDTDGIQGPVSLWRHRNWLKAVLEDNPKKWTIIMMHHPVHSVRSGRDNYYVRWTFRPLFERYGVQLVLQGHDHGYSRITTKTAEGEKTVPVYVVSSSSPKTYRIGFDPIHDRLGANLQLYQHIRITGDTLHYESRTYDHQLYDDLLITSSGTVIDRAGDIPEQLDYPFGNSPEEREKARAYEQEKNARQGR</sequence>
<evidence type="ECO:0000256" key="1">
    <source>
        <dbReference type="ARBA" id="ARBA00022729"/>
    </source>
</evidence>
<dbReference type="Proteomes" id="UP000824202">
    <property type="component" value="Unassembled WGS sequence"/>
</dbReference>
<dbReference type="InterPro" id="IPR029052">
    <property type="entry name" value="Metallo-depent_PP-like"/>
</dbReference>
<dbReference type="InterPro" id="IPR008963">
    <property type="entry name" value="Purple_acid_Pase-like_N"/>
</dbReference>
<gene>
    <name evidence="5" type="ORF">H9863_05720</name>
</gene>
<dbReference type="Pfam" id="PF00149">
    <property type="entry name" value="Metallophos"/>
    <property type="match status" value="1"/>
</dbReference>
<evidence type="ECO:0000313" key="6">
    <source>
        <dbReference type="Proteomes" id="UP000824202"/>
    </source>
</evidence>
<comment type="caution">
    <text evidence="5">The sequence shown here is derived from an EMBL/GenBank/DDBJ whole genome shotgun (WGS) entry which is preliminary data.</text>
</comment>
<reference evidence="5" key="1">
    <citation type="journal article" date="2021" name="PeerJ">
        <title>Extensive microbial diversity within the chicken gut microbiome revealed by metagenomics and culture.</title>
        <authorList>
            <person name="Gilroy R."/>
            <person name="Ravi A."/>
            <person name="Getino M."/>
            <person name="Pursley I."/>
            <person name="Horton D.L."/>
            <person name="Alikhan N.F."/>
            <person name="Baker D."/>
            <person name="Gharbi K."/>
            <person name="Hall N."/>
            <person name="Watson M."/>
            <person name="Adriaenssens E.M."/>
            <person name="Foster-Nyarko E."/>
            <person name="Jarju S."/>
            <person name="Secka A."/>
            <person name="Antonio M."/>
            <person name="Oren A."/>
            <person name="Chaudhuri R.R."/>
            <person name="La Ragione R."/>
            <person name="Hildebrand F."/>
            <person name="Pallen M.J."/>
        </authorList>
    </citation>
    <scope>NUCLEOTIDE SEQUENCE</scope>
    <source>
        <strain evidence="5">23274</strain>
    </source>
</reference>
<feature type="compositionally biased region" description="Basic and acidic residues" evidence="2">
    <location>
        <begin position="437"/>
        <end position="456"/>
    </location>
</feature>
<evidence type="ECO:0000313" key="5">
    <source>
        <dbReference type="EMBL" id="HIX03597.1"/>
    </source>
</evidence>
<organism evidence="5 6">
    <name type="scientific">Candidatus Odoribacter faecigallinarum</name>
    <dbReference type="NCBI Taxonomy" id="2838706"/>
    <lineage>
        <taxon>Bacteria</taxon>
        <taxon>Pseudomonadati</taxon>
        <taxon>Bacteroidota</taxon>
        <taxon>Bacteroidia</taxon>
        <taxon>Bacteroidales</taxon>
        <taxon>Odoribacteraceae</taxon>
        <taxon>Odoribacter</taxon>
    </lineage>
</organism>
<dbReference type="Gene3D" id="2.60.40.380">
    <property type="entry name" value="Purple acid phosphatase-like, N-terminal"/>
    <property type="match status" value="1"/>
</dbReference>
<evidence type="ECO:0000256" key="2">
    <source>
        <dbReference type="SAM" id="MobiDB-lite"/>
    </source>
</evidence>
<dbReference type="InterPro" id="IPR039331">
    <property type="entry name" value="PAPs-like"/>
</dbReference>
<dbReference type="AlphaFoldDB" id="A0A9D2ACA0"/>
<feature type="region of interest" description="Disordered" evidence="2">
    <location>
        <begin position="428"/>
        <end position="456"/>
    </location>
</feature>
<keyword evidence="1" id="KW-0732">Signal</keyword>
<reference evidence="5" key="2">
    <citation type="submission" date="2021-04" db="EMBL/GenBank/DDBJ databases">
        <authorList>
            <person name="Gilroy R."/>
        </authorList>
    </citation>
    <scope>NUCLEOTIDE SEQUENCE</scope>
    <source>
        <strain evidence="5">23274</strain>
    </source>
</reference>
<dbReference type="SUPFAM" id="SSF56300">
    <property type="entry name" value="Metallo-dependent phosphatases"/>
    <property type="match status" value="1"/>
</dbReference>
<dbReference type="Gene3D" id="3.60.21.10">
    <property type="match status" value="1"/>
</dbReference>
<dbReference type="InterPro" id="IPR004843">
    <property type="entry name" value="Calcineurin-like_PHP"/>
</dbReference>
<accession>A0A9D2ACA0</accession>
<proteinExistence type="predicted"/>
<feature type="domain" description="Purple acid phosphatase N-terminal" evidence="4">
    <location>
        <begin position="46"/>
        <end position="142"/>
    </location>
</feature>